<evidence type="ECO:0000313" key="6">
    <source>
        <dbReference type="Proteomes" id="UP000262878"/>
    </source>
</evidence>
<dbReference type="PROSITE" id="PS01137">
    <property type="entry name" value="TATD_1"/>
    <property type="match status" value="1"/>
</dbReference>
<dbReference type="InterPro" id="IPR001130">
    <property type="entry name" value="TatD-like"/>
</dbReference>
<organism evidence="5 6">
    <name type="scientific">Idiomarina baltica</name>
    <dbReference type="NCBI Taxonomy" id="190892"/>
    <lineage>
        <taxon>Bacteria</taxon>
        <taxon>Pseudomonadati</taxon>
        <taxon>Pseudomonadota</taxon>
        <taxon>Gammaproteobacteria</taxon>
        <taxon>Alteromonadales</taxon>
        <taxon>Idiomarinaceae</taxon>
        <taxon>Idiomarina</taxon>
    </lineage>
</organism>
<feature type="binding site" evidence="4">
    <location>
        <position position="210"/>
    </location>
    <ligand>
        <name>a divalent metal cation</name>
        <dbReference type="ChEBI" id="CHEBI:60240"/>
        <label>1</label>
    </ligand>
</feature>
<feature type="binding site" evidence="4">
    <location>
        <position position="6"/>
    </location>
    <ligand>
        <name>a divalent metal cation</name>
        <dbReference type="ChEBI" id="CHEBI:60240"/>
        <label>1</label>
    </ligand>
</feature>
<keyword evidence="5" id="KW-0540">Nuclease</keyword>
<proteinExistence type="inferred from homology"/>
<dbReference type="PANTHER" id="PTHR46124">
    <property type="entry name" value="D-AMINOACYL-TRNA DEACYLASE"/>
    <property type="match status" value="1"/>
</dbReference>
<name>A0A348WPJ4_9GAMM</name>
<evidence type="ECO:0000313" key="5">
    <source>
        <dbReference type="EMBL" id="HAR56456.1"/>
    </source>
</evidence>
<reference evidence="5 6" key="1">
    <citation type="journal article" date="2018" name="Nat. Biotechnol.">
        <title>A standardized bacterial taxonomy based on genome phylogeny substantially revises the tree of life.</title>
        <authorList>
            <person name="Parks D.H."/>
            <person name="Chuvochina M."/>
            <person name="Waite D.W."/>
            <person name="Rinke C."/>
            <person name="Skarshewski A."/>
            <person name="Chaumeil P.A."/>
            <person name="Hugenholtz P."/>
        </authorList>
    </citation>
    <scope>NUCLEOTIDE SEQUENCE [LARGE SCALE GENOMIC DNA]</scope>
    <source>
        <strain evidence="5">UBA9360</strain>
    </source>
</reference>
<dbReference type="PROSITE" id="PS01090">
    <property type="entry name" value="TATD_2"/>
    <property type="match status" value="1"/>
</dbReference>
<keyword evidence="5" id="KW-0269">Exonuclease</keyword>
<dbReference type="InterPro" id="IPR018228">
    <property type="entry name" value="DNase_TatD-rel_CS"/>
</dbReference>
<dbReference type="NCBIfam" id="TIGR00010">
    <property type="entry name" value="YchF/TatD family DNA exonuclease"/>
    <property type="match status" value="1"/>
</dbReference>
<dbReference type="InterPro" id="IPR015991">
    <property type="entry name" value="TatD/YcfH-like"/>
</dbReference>
<gene>
    <name evidence="5" type="ORF">DCR58_06690</name>
</gene>
<dbReference type="InterPro" id="IPR032466">
    <property type="entry name" value="Metal_Hydrolase"/>
</dbReference>
<dbReference type="STRING" id="314276.OS145_05947"/>
<dbReference type="EMBL" id="DMUP01000155">
    <property type="protein sequence ID" value="HAR56456.1"/>
    <property type="molecule type" value="Genomic_DNA"/>
</dbReference>
<dbReference type="FunFam" id="3.20.20.140:FF:000005">
    <property type="entry name" value="TatD family hydrolase"/>
    <property type="match status" value="1"/>
</dbReference>
<keyword evidence="2 4" id="KW-0479">Metal-binding</keyword>
<protein>
    <submittedName>
        <fullName evidence="5">YchF/TatD family DNA exonuclease</fullName>
    </submittedName>
</protein>
<dbReference type="SUPFAM" id="SSF51556">
    <property type="entry name" value="Metallo-dependent hydrolases"/>
    <property type="match status" value="1"/>
</dbReference>
<dbReference type="GO" id="GO:0004536">
    <property type="term" value="F:DNA nuclease activity"/>
    <property type="evidence" value="ECO:0007669"/>
    <property type="project" value="InterPro"/>
</dbReference>
<dbReference type="RefSeq" id="WP_006955731.1">
    <property type="nucleotide sequence ID" value="NZ_DBGH01000118.1"/>
</dbReference>
<dbReference type="GO" id="GO:0046872">
    <property type="term" value="F:metal ion binding"/>
    <property type="evidence" value="ECO:0007669"/>
    <property type="project" value="UniProtKB-KW"/>
</dbReference>
<evidence type="ECO:0000256" key="1">
    <source>
        <dbReference type="ARBA" id="ARBA00009275"/>
    </source>
</evidence>
<dbReference type="PANTHER" id="PTHR46124:SF2">
    <property type="entry name" value="D-AMINOACYL-TRNA DEACYLASE"/>
    <property type="match status" value="1"/>
</dbReference>
<dbReference type="PROSITE" id="PS01091">
    <property type="entry name" value="TATD_3"/>
    <property type="match status" value="1"/>
</dbReference>
<evidence type="ECO:0000256" key="3">
    <source>
        <dbReference type="ARBA" id="ARBA00022801"/>
    </source>
</evidence>
<dbReference type="Proteomes" id="UP000262878">
    <property type="component" value="Unassembled WGS sequence"/>
</dbReference>
<evidence type="ECO:0000256" key="4">
    <source>
        <dbReference type="PIRSR" id="PIRSR005902-1"/>
    </source>
</evidence>
<dbReference type="AlphaFoldDB" id="A0A348WPJ4"/>
<comment type="caution">
    <text evidence="5">The sequence shown here is derived from an EMBL/GenBank/DDBJ whole genome shotgun (WGS) entry which is preliminary data.</text>
</comment>
<feature type="binding site" evidence="4">
    <location>
        <position position="8"/>
    </location>
    <ligand>
        <name>a divalent metal cation</name>
        <dbReference type="ChEBI" id="CHEBI:60240"/>
        <label>1</label>
    </ligand>
</feature>
<accession>A0A348WPJ4</accession>
<evidence type="ECO:0000256" key="2">
    <source>
        <dbReference type="ARBA" id="ARBA00022723"/>
    </source>
</evidence>
<feature type="binding site" evidence="4">
    <location>
        <position position="159"/>
    </location>
    <ligand>
        <name>a divalent metal cation</name>
        <dbReference type="ChEBI" id="CHEBI:60240"/>
        <label>2</label>
    </ligand>
</feature>
<dbReference type="Gene3D" id="3.20.20.140">
    <property type="entry name" value="Metal-dependent hydrolases"/>
    <property type="match status" value="1"/>
</dbReference>
<keyword evidence="3" id="KW-0378">Hydrolase</keyword>
<dbReference type="CDD" id="cd01310">
    <property type="entry name" value="TatD_DNAse"/>
    <property type="match status" value="1"/>
</dbReference>
<feature type="binding site" evidence="4">
    <location>
        <position position="98"/>
    </location>
    <ligand>
        <name>a divalent metal cation</name>
        <dbReference type="ChEBI" id="CHEBI:60240"/>
        <label>1</label>
    </ligand>
</feature>
<comment type="similarity">
    <text evidence="1">Belongs to the metallo-dependent hydrolases superfamily. TatD-type hydrolase family.</text>
</comment>
<dbReference type="Pfam" id="PF01026">
    <property type="entry name" value="TatD_DNase"/>
    <property type="match status" value="1"/>
</dbReference>
<dbReference type="GO" id="GO:0004527">
    <property type="term" value="F:exonuclease activity"/>
    <property type="evidence" value="ECO:0007669"/>
    <property type="project" value="UniProtKB-KW"/>
</dbReference>
<feature type="binding site" evidence="4">
    <location>
        <position position="134"/>
    </location>
    <ligand>
        <name>a divalent metal cation</name>
        <dbReference type="ChEBI" id="CHEBI:60240"/>
        <label>2</label>
    </ligand>
</feature>
<dbReference type="GO" id="GO:0005829">
    <property type="term" value="C:cytosol"/>
    <property type="evidence" value="ECO:0007669"/>
    <property type="project" value="TreeGrafter"/>
</dbReference>
<sequence length="263" mass="29279">MFVDSHCHLDKIDPDKIGLTLQQVVDNARAQKVEKILCVNVTLEDFPHMRDSVVEFDDVSISCGLHPLYVNDNKTPLADMHGHLKQLSSEPRVVAIGETGLDYFYDPDSKAIQQQSFATHIDVAVELDKPLIIHTRDAREDTLALLKNGHAERCGGVLHCFTETLEMAERAIEELGFYISISGIASFRNAQALRDVVKALPLERLLIETDSPWLAPVPHRGKQNQPAYVTDVAKCVADTKGVSLEEVARVTTQNFYNLFKGCA</sequence>
<dbReference type="PIRSF" id="PIRSF005902">
    <property type="entry name" value="DNase_TatD"/>
    <property type="match status" value="1"/>
</dbReference>